<reference evidence="12 13" key="1">
    <citation type="submission" date="2016-03" db="EMBL/GenBank/DDBJ databases">
        <authorList>
            <person name="Ploux O."/>
        </authorList>
    </citation>
    <scope>NUCLEOTIDE SEQUENCE [LARGE SCALE GENOMIC DNA]</scope>
    <source>
        <strain evidence="12 13">UAMH 11012</strain>
    </source>
</reference>
<comment type="subcellular location">
    <subcellularLocation>
        <location evidence="1 11">Mitochondrion inner membrane</location>
        <topology evidence="1 11">Single-pass membrane protein</topology>
    </subcellularLocation>
</comment>
<evidence type="ECO:0000256" key="2">
    <source>
        <dbReference type="ARBA" id="ARBA00006780"/>
    </source>
</evidence>
<evidence type="ECO:0000256" key="11">
    <source>
        <dbReference type="RuleBase" id="RU368005"/>
    </source>
</evidence>
<sequence>MPPKPMNWRLWGKMALAGGTCCIGGPALIYYVSPTEEELFLKYNPDLQKRSLENRVQKQEDFDNFVMKLKKYSKSDKPIWEAAAEDEKKTREGKIAEQAKLIEEMQARKEEIRKSGTKLMPGGSL</sequence>
<evidence type="ECO:0000256" key="4">
    <source>
        <dbReference type="ARBA" id="ARBA00022792"/>
    </source>
</evidence>
<comment type="similarity">
    <text evidence="2 11">Belongs to the CBP4 family.</text>
</comment>
<keyword evidence="4 11" id="KW-0999">Mitochondrion inner membrane</keyword>
<evidence type="ECO:0000256" key="8">
    <source>
        <dbReference type="ARBA" id="ARBA00023186"/>
    </source>
</evidence>
<evidence type="ECO:0000256" key="9">
    <source>
        <dbReference type="ARBA" id="ARBA00025413"/>
    </source>
</evidence>
<dbReference type="GO" id="GO:0005743">
    <property type="term" value="C:mitochondrial inner membrane"/>
    <property type="evidence" value="ECO:0007669"/>
    <property type="project" value="UniProtKB-SubCell"/>
</dbReference>
<proteinExistence type="inferred from homology"/>
<keyword evidence="3" id="KW-0812">Transmembrane</keyword>
<evidence type="ECO:0000256" key="10">
    <source>
        <dbReference type="ARBA" id="ARBA00031521"/>
    </source>
</evidence>
<accession>A0A1L7WFU9</accession>
<evidence type="ECO:0000256" key="1">
    <source>
        <dbReference type="ARBA" id="ARBA00004434"/>
    </source>
</evidence>
<dbReference type="PANTHER" id="PTHR28202:SF1">
    <property type="entry name" value="ASSEMBLY FACTOR CBP4"/>
    <property type="match status" value="1"/>
</dbReference>
<evidence type="ECO:0000313" key="13">
    <source>
        <dbReference type="Proteomes" id="UP000184330"/>
    </source>
</evidence>
<dbReference type="AlphaFoldDB" id="A0A1L7WFU9"/>
<dbReference type="Pfam" id="PF07960">
    <property type="entry name" value="CBP4"/>
    <property type="match status" value="1"/>
</dbReference>
<dbReference type="EMBL" id="FJOG01000002">
    <property type="protein sequence ID" value="CZR51641.1"/>
    <property type="molecule type" value="Genomic_DNA"/>
</dbReference>
<protein>
    <recommendedName>
        <fullName evidence="10 11">Cytochrome b mRNA-processing protein 4</fullName>
    </recommendedName>
</protein>
<name>A0A1L7WFU9_9HELO</name>
<evidence type="ECO:0000256" key="7">
    <source>
        <dbReference type="ARBA" id="ARBA00023136"/>
    </source>
</evidence>
<dbReference type="PANTHER" id="PTHR28202">
    <property type="entry name" value="ASSEMBLY FACTOR CBP4"/>
    <property type="match status" value="1"/>
</dbReference>
<keyword evidence="5" id="KW-1133">Transmembrane helix</keyword>
<dbReference type="Proteomes" id="UP000184330">
    <property type="component" value="Unassembled WGS sequence"/>
</dbReference>
<keyword evidence="8 11" id="KW-0143">Chaperone</keyword>
<gene>
    <name evidence="12" type="ORF">PAC_01518</name>
</gene>
<dbReference type="OrthoDB" id="5576752at2759"/>
<organism evidence="12 13">
    <name type="scientific">Phialocephala subalpina</name>
    <dbReference type="NCBI Taxonomy" id="576137"/>
    <lineage>
        <taxon>Eukaryota</taxon>
        <taxon>Fungi</taxon>
        <taxon>Dikarya</taxon>
        <taxon>Ascomycota</taxon>
        <taxon>Pezizomycotina</taxon>
        <taxon>Leotiomycetes</taxon>
        <taxon>Helotiales</taxon>
        <taxon>Mollisiaceae</taxon>
        <taxon>Phialocephala</taxon>
        <taxon>Phialocephala fortinii species complex</taxon>
    </lineage>
</organism>
<evidence type="ECO:0000256" key="3">
    <source>
        <dbReference type="ARBA" id="ARBA00022692"/>
    </source>
</evidence>
<comment type="function">
    <text evidence="9 11">Essential for the assembly of ubiquinol-cytochrome c reductase. It has a direct effect on the correct occurrence of the Rieske protein, core 4, core 5 and apocytochrome b.</text>
</comment>
<evidence type="ECO:0000313" key="12">
    <source>
        <dbReference type="EMBL" id="CZR51641.1"/>
    </source>
</evidence>
<keyword evidence="6 11" id="KW-0496">Mitochondrion</keyword>
<dbReference type="GO" id="GO:0034551">
    <property type="term" value="P:mitochondrial respiratory chain complex III assembly"/>
    <property type="evidence" value="ECO:0007669"/>
    <property type="project" value="TreeGrafter"/>
</dbReference>
<dbReference type="InterPro" id="IPR012420">
    <property type="entry name" value="Cbp4"/>
</dbReference>
<keyword evidence="13" id="KW-1185">Reference proteome</keyword>
<evidence type="ECO:0000256" key="6">
    <source>
        <dbReference type="ARBA" id="ARBA00023128"/>
    </source>
</evidence>
<keyword evidence="7" id="KW-0472">Membrane</keyword>
<evidence type="ECO:0000256" key="5">
    <source>
        <dbReference type="ARBA" id="ARBA00022989"/>
    </source>
</evidence>